<sequence>MAADTSQLVADVITEILENLSVRDLLSALLVNREWCQVAVPMYWKAPFSYKYKRSMTALKIYELFLERGSSTLIGTTENSARGTTIQETPMLYDYPLFLKELNYTNLLALKGIDGKVNAILQMLINRGIRLNTFIMDNTGSKSERHYEIWTTPRYASIFSSLIRVEIRTPFPKNHVIKTLAKNCTMLSYLDINLHDNSIDRVKKTLNYLEEFISVQRCPLNLRLVFPNGPGKMLIKTLQSQFESLKRLELVKWNFSECDDWGWLKKCPNLTEFAITSSLQTRVSAILDVKYETYHSKSSNNSRLTTAHWHFDKDGETSSMPNFYFHSGKSSMVQYYDIDDFQYDYHYLEARTRKSRRKN</sequence>
<organism evidence="2 3">
    <name type="scientific">Ambispora gerdemannii</name>
    <dbReference type="NCBI Taxonomy" id="144530"/>
    <lineage>
        <taxon>Eukaryota</taxon>
        <taxon>Fungi</taxon>
        <taxon>Fungi incertae sedis</taxon>
        <taxon>Mucoromycota</taxon>
        <taxon>Glomeromycotina</taxon>
        <taxon>Glomeromycetes</taxon>
        <taxon>Archaeosporales</taxon>
        <taxon>Ambisporaceae</taxon>
        <taxon>Ambispora</taxon>
    </lineage>
</organism>
<protein>
    <submittedName>
        <fullName evidence="2">7324_t:CDS:1</fullName>
    </submittedName>
</protein>
<dbReference type="InterPro" id="IPR001810">
    <property type="entry name" value="F-box_dom"/>
</dbReference>
<dbReference type="Proteomes" id="UP000789831">
    <property type="component" value="Unassembled WGS sequence"/>
</dbReference>
<reference evidence="2" key="1">
    <citation type="submission" date="2021-06" db="EMBL/GenBank/DDBJ databases">
        <authorList>
            <person name="Kallberg Y."/>
            <person name="Tangrot J."/>
            <person name="Rosling A."/>
        </authorList>
    </citation>
    <scope>NUCLEOTIDE SEQUENCE</scope>
    <source>
        <strain evidence="2">MT106</strain>
    </source>
</reference>
<accession>A0A9N9CZZ5</accession>
<dbReference type="OrthoDB" id="2370376at2759"/>
<dbReference type="Pfam" id="PF00646">
    <property type="entry name" value="F-box"/>
    <property type="match status" value="1"/>
</dbReference>
<dbReference type="Gene3D" id="3.80.10.10">
    <property type="entry name" value="Ribonuclease Inhibitor"/>
    <property type="match status" value="1"/>
</dbReference>
<evidence type="ECO:0000259" key="1">
    <source>
        <dbReference type="Pfam" id="PF00646"/>
    </source>
</evidence>
<dbReference type="CDD" id="cd09917">
    <property type="entry name" value="F-box_SF"/>
    <property type="match status" value="1"/>
</dbReference>
<evidence type="ECO:0000313" key="3">
    <source>
        <dbReference type="Proteomes" id="UP000789831"/>
    </source>
</evidence>
<evidence type="ECO:0000313" key="2">
    <source>
        <dbReference type="EMBL" id="CAG8621295.1"/>
    </source>
</evidence>
<dbReference type="SUPFAM" id="SSF81383">
    <property type="entry name" value="F-box domain"/>
    <property type="match status" value="1"/>
</dbReference>
<proteinExistence type="predicted"/>
<gene>
    <name evidence="2" type="ORF">AGERDE_LOCUS10077</name>
</gene>
<dbReference type="InterPro" id="IPR036047">
    <property type="entry name" value="F-box-like_dom_sf"/>
</dbReference>
<dbReference type="EMBL" id="CAJVPL010002861">
    <property type="protein sequence ID" value="CAG8621295.1"/>
    <property type="molecule type" value="Genomic_DNA"/>
</dbReference>
<name>A0A9N9CZZ5_9GLOM</name>
<comment type="caution">
    <text evidence="2">The sequence shown here is derived from an EMBL/GenBank/DDBJ whole genome shotgun (WGS) entry which is preliminary data.</text>
</comment>
<dbReference type="AlphaFoldDB" id="A0A9N9CZZ5"/>
<feature type="domain" description="F-box" evidence="1">
    <location>
        <begin position="7"/>
        <end position="38"/>
    </location>
</feature>
<dbReference type="InterPro" id="IPR032675">
    <property type="entry name" value="LRR_dom_sf"/>
</dbReference>
<keyword evidence="3" id="KW-1185">Reference proteome</keyword>